<dbReference type="InterPro" id="IPR052551">
    <property type="entry name" value="UV-DNA_repair_photolyase"/>
</dbReference>
<name>A0A2S0VWE4_9ALTE</name>
<dbReference type="Gene3D" id="1.25.40.80">
    <property type="match status" value="1"/>
</dbReference>
<dbReference type="RefSeq" id="WP_108604547.1">
    <property type="nucleotide sequence ID" value="NZ_CP026604.1"/>
</dbReference>
<keyword evidence="1" id="KW-0456">Lyase</keyword>
<dbReference type="Proteomes" id="UP000244441">
    <property type="component" value="Chromosome"/>
</dbReference>
<dbReference type="InterPro" id="IPR007357">
    <property type="entry name" value="PhrB-like"/>
</dbReference>
<dbReference type="EMBL" id="CP026604">
    <property type="protein sequence ID" value="AWB68492.1"/>
    <property type="molecule type" value="Genomic_DNA"/>
</dbReference>
<dbReference type="InterPro" id="IPR014729">
    <property type="entry name" value="Rossmann-like_a/b/a_fold"/>
</dbReference>
<dbReference type="Pfam" id="PF04244">
    <property type="entry name" value="DPRP"/>
    <property type="match status" value="1"/>
</dbReference>
<dbReference type="OrthoDB" id="5288100at2"/>
<dbReference type="InterPro" id="IPR036134">
    <property type="entry name" value="Crypto/Photolyase_FAD-like_sf"/>
</dbReference>
<accession>A0A2S0VWE4</accession>
<organism evidence="1 2">
    <name type="scientific">Saccharobesus litoralis</name>
    <dbReference type="NCBI Taxonomy" id="2172099"/>
    <lineage>
        <taxon>Bacteria</taxon>
        <taxon>Pseudomonadati</taxon>
        <taxon>Pseudomonadota</taxon>
        <taxon>Gammaproteobacteria</taxon>
        <taxon>Alteromonadales</taxon>
        <taxon>Alteromonadaceae</taxon>
        <taxon>Saccharobesus</taxon>
    </lineage>
</organism>
<dbReference type="PANTHER" id="PTHR38657">
    <property type="entry name" value="SLR1343 PROTEIN"/>
    <property type="match status" value="1"/>
</dbReference>
<dbReference type="Gene3D" id="1.10.579.10">
    <property type="entry name" value="DNA Cyclobutane Dipyrimidine Photolyase, subunit A, domain 3"/>
    <property type="match status" value="1"/>
</dbReference>
<dbReference type="Gene3D" id="1.10.10.1710">
    <property type="entry name" value="Deoxyribodipyrimidine photolyase-related"/>
    <property type="match status" value="1"/>
</dbReference>
<dbReference type="GO" id="GO:0016829">
    <property type="term" value="F:lyase activity"/>
    <property type="evidence" value="ECO:0007669"/>
    <property type="project" value="UniProtKB-KW"/>
</dbReference>
<evidence type="ECO:0000313" key="1">
    <source>
        <dbReference type="EMBL" id="AWB68492.1"/>
    </source>
</evidence>
<gene>
    <name evidence="1" type="ORF">C2869_19720</name>
</gene>
<proteinExistence type="predicted"/>
<dbReference type="AlphaFoldDB" id="A0A2S0VWE4"/>
<sequence length="513" mass="60200">MTTQYHKLRLILGDQLNASHSWYKQKQPNILYLIAELPQEVNYVKHHTQKIVAFFAAMQAFANGLQSAGHQVLHLTLDESQAHKNLPELLAAIMQQHQISIFEYQRPDENRLLRQLRNLACEKIEYDTEHFYLPFDEFDTYLKPGKSSKMEFFYRKLRKRFDILMDDQQPVGGKWNYDAQNRKSFKPADIKQLPEPLVFANPVKDILSRLQRHQVVSFGKCEDNLLWPINRSQALELLKYFCRYCLPLFGQFQDAMTCQSAHSWSLYHSRLSFALNSKMLSPKQVIAHALAAYHQNANIDLAQIEGFVRQILGWREFVRLVYWQNTEQYSQLNYLNASRTLPSYFWHGKTKMNCMQQSINQSLDYAYAHHIQRLMVIGNFCLLTGINPEEVDAWYLGIYIDAIEWVEMPNTRGMALYADGGLFASKPYASSGAYINRMSDYCKTCYYDVKQKTGRKACPFNSLYWTFLNNHRPTLGKNPRLAMPYRNWDKMDKEQQQAIIQQGQVWLDNLQEL</sequence>
<keyword evidence="2" id="KW-1185">Reference proteome</keyword>
<protein>
    <submittedName>
        <fullName evidence="1">Cryptochrome/photolyase family protein</fullName>
    </submittedName>
</protein>
<dbReference type="KEGG" id="cate:C2869_19720"/>
<dbReference type="PANTHER" id="PTHR38657:SF1">
    <property type="entry name" value="SLR1343 PROTEIN"/>
    <property type="match status" value="1"/>
</dbReference>
<reference evidence="1 2" key="1">
    <citation type="submission" date="2018-01" db="EMBL/GenBank/DDBJ databases">
        <title>Genome sequence of a Cantenovulum-like bacteria.</title>
        <authorList>
            <person name="Tan W.R."/>
            <person name="Lau N.-S."/>
            <person name="Go F."/>
            <person name="Amirul A.-A.A."/>
        </authorList>
    </citation>
    <scope>NUCLEOTIDE SEQUENCE [LARGE SCALE GENOMIC DNA]</scope>
    <source>
        <strain evidence="1 2">CCB-QB4</strain>
    </source>
</reference>
<dbReference type="Gene3D" id="3.40.50.620">
    <property type="entry name" value="HUPs"/>
    <property type="match status" value="1"/>
</dbReference>
<evidence type="ECO:0000313" key="2">
    <source>
        <dbReference type="Proteomes" id="UP000244441"/>
    </source>
</evidence>
<dbReference type="SUPFAM" id="SSF48173">
    <property type="entry name" value="Cryptochrome/photolyase FAD-binding domain"/>
    <property type="match status" value="1"/>
</dbReference>